<proteinExistence type="inferred from homology"/>
<dbReference type="SMART" id="SM00409">
    <property type="entry name" value="IG"/>
    <property type="match status" value="2"/>
</dbReference>
<dbReference type="PANTHER" id="PTHR11461:SF159">
    <property type="entry name" value="PLASMA PROTEASE C1 INHIBITOR"/>
    <property type="match status" value="1"/>
</dbReference>
<evidence type="ECO:0000313" key="4">
    <source>
        <dbReference type="EMBL" id="RVE76266.1"/>
    </source>
</evidence>
<reference evidence="4 5" key="2">
    <citation type="submission" date="2019-01" db="EMBL/GenBank/DDBJ databases">
        <title>A chromosome length genome reference of the Java medaka (oryzias javanicus).</title>
        <authorList>
            <person name="Herpin A."/>
            <person name="Takehana Y."/>
            <person name="Naruse K."/>
            <person name="Ansai S."/>
            <person name="Kawaguchi M."/>
        </authorList>
    </citation>
    <scope>NUCLEOTIDE SEQUENCE [LARGE SCALE GENOMIC DNA]</scope>
    <source>
        <strain evidence="4">RS831</strain>
        <tissue evidence="4">Whole body</tissue>
    </source>
</reference>
<reference evidence="4 5" key="1">
    <citation type="submission" date="2018-11" db="EMBL/GenBank/DDBJ databases">
        <authorList>
            <person name="Lopez-Roques C."/>
            <person name="Donnadieu C."/>
            <person name="Bouchez O."/>
            <person name="Klopp C."/>
            <person name="Cabau C."/>
            <person name="Zahm M."/>
        </authorList>
    </citation>
    <scope>NUCLEOTIDE SEQUENCE [LARGE SCALE GENOMIC DNA]</scope>
    <source>
        <strain evidence="4">RS831</strain>
        <tissue evidence="4">Whole body</tissue>
    </source>
</reference>
<keyword evidence="5" id="KW-1185">Reference proteome</keyword>
<feature type="signal peptide" evidence="2">
    <location>
        <begin position="1"/>
        <end position="34"/>
    </location>
</feature>
<dbReference type="SMART" id="SM00408">
    <property type="entry name" value="IGc2"/>
    <property type="match status" value="2"/>
</dbReference>
<dbReference type="Gene3D" id="2.30.39.10">
    <property type="entry name" value="Alpha-1-antitrypsin, domain 1"/>
    <property type="match status" value="1"/>
</dbReference>
<dbReference type="InterPro" id="IPR003599">
    <property type="entry name" value="Ig_sub"/>
</dbReference>
<dbReference type="InterPro" id="IPR003598">
    <property type="entry name" value="Ig_sub2"/>
</dbReference>
<keyword evidence="2" id="KW-0732">Signal</keyword>
<dbReference type="InterPro" id="IPR042178">
    <property type="entry name" value="Serpin_sf_1"/>
</dbReference>
<dbReference type="PROSITE" id="PS50835">
    <property type="entry name" value="IG_LIKE"/>
    <property type="match status" value="2"/>
</dbReference>
<dbReference type="CDD" id="cd00096">
    <property type="entry name" value="Ig"/>
    <property type="match status" value="1"/>
</dbReference>
<dbReference type="GO" id="GO:0004867">
    <property type="term" value="F:serine-type endopeptidase inhibitor activity"/>
    <property type="evidence" value="ECO:0007669"/>
    <property type="project" value="InterPro"/>
</dbReference>
<dbReference type="Gene3D" id="2.60.40.10">
    <property type="entry name" value="Immunoglobulins"/>
    <property type="match status" value="2"/>
</dbReference>
<dbReference type="Pfam" id="PF07686">
    <property type="entry name" value="V-set"/>
    <property type="match status" value="1"/>
</dbReference>
<dbReference type="Proteomes" id="UP000283210">
    <property type="component" value="Chromosome 1"/>
</dbReference>
<comment type="similarity">
    <text evidence="1">Belongs to the serpin family.</text>
</comment>
<dbReference type="InterPro" id="IPR036186">
    <property type="entry name" value="Serpin_sf"/>
</dbReference>
<dbReference type="InterPro" id="IPR013106">
    <property type="entry name" value="Ig_V-set"/>
</dbReference>
<name>A0A3S2MHS6_ORYJA</name>
<dbReference type="InterPro" id="IPR036179">
    <property type="entry name" value="Ig-like_dom_sf"/>
</dbReference>
<dbReference type="InterPro" id="IPR000215">
    <property type="entry name" value="Serpin_fam"/>
</dbReference>
<feature type="chain" id="PRO_5018629785" description="Ig-like domain-containing protein" evidence="2">
    <location>
        <begin position="35"/>
        <end position="608"/>
    </location>
</feature>
<dbReference type="OrthoDB" id="6433428at2759"/>
<dbReference type="GO" id="GO:0005615">
    <property type="term" value="C:extracellular space"/>
    <property type="evidence" value="ECO:0007669"/>
    <property type="project" value="InterPro"/>
</dbReference>
<dbReference type="InterPro" id="IPR013783">
    <property type="entry name" value="Ig-like_fold"/>
</dbReference>
<protein>
    <recommendedName>
        <fullName evidence="3">Ig-like domain-containing protein</fullName>
    </recommendedName>
</protein>
<evidence type="ECO:0000313" key="5">
    <source>
        <dbReference type="Proteomes" id="UP000283210"/>
    </source>
</evidence>
<dbReference type="Gene3D" id="3.30.497.10">
    <property type="entry name" value="Antithrombin, subunit I, domain 2"/>
    <property type="match status" value="1"/>
</dbReference>
<feature type="domain" description="Ig-like" evidence="3">
    <location>
        <begin position="42"/>
        <end position="118"/>
    </location>
</feature>
<dbReference type="SUPFAM" id="SSF48726">
    <property type="entry name" value="Immunoglobulin"/>
    <property type="match status" value="2"/>
</dbReference>
<accession>A0A3S2MHS6</accession>
<evidence type="ECO:0000256" key="1">
    <source>
        <dbReference type="RuleBase" id="RU000411"/>
    </source>
</evidence>
<dbReference type="Pfam" id="PF00079">
    <property type="entry name" value="Serpin"/>
    <property type="match status" value="1"/>
</dbReference>
<dbReference type="InterPro" id="IPR042185">
    <property type="entry name" value="Serpin_sf_2"/>
</dbReference>
<sequence>MRNHVISSKRNIDNMGRQAVLCHLLLLIFELSQCTRIQTIHGSTLVLPCVHPESDSNGMEVSWKFQGEVIRPDLKPGLASFAKQGHLVISPITFSSAGEYECFTNGANVEIIGKYSITVMGHFEFSEKVIEGSNVHIPCYYPTSDHSEANALWFKEDGSGKRIKLDIYDESVEEKRVELLYPGDPDQTIVLRKAAMEDAGLYTCESPDGGKLTTANLSVEVGPTTPPLRCEGFDEECQDVNSRTAEALLRESLTEFSMNVFSHLRDLQPSNNLLFSPISISGLLSHLLLGASDDTRRALQSAIFVPHDFHCIHSQMKKLREKMSQSLQMASQIYYNPQMNLSESFSDRSIQLYEAQPVKLLETPEENALMINSWVANKTKNRITHLVDSVPPSAELIMLSAVSFDGQWKNKFNLKTEKEFFTKLDGDLVEVSVLYHPKYKTTARTIAGLNAQVAKLPLSGDNSLYILLPRSNKLAALKQVEASMTDSSVRKMIQQMKEAPPEQMEITLPQIKLDVESNINILMKKLGLSSLFEGANLCGLFPEGRVVLDSAKHKAFLALTEQGVQAGAVTSVSFSRTFPVFSALRPFILLLWNDQADVPLFIGRVTEP</sequence>
<dbReference type="AlphaFoldDB" id="A0A3S2MHS6"/>
<evidence type="ECO:0000256" key="2">
    <source>
        <dbReference type="SAM" id="SignalP"/>
    </source>
</evidence>
<dbReference type="InterPro" id="IPR023796">
    <property type="entry name" value="Serpin_dom"/>
</dbReference>
<gene>
    <name evidence="4" type="ORF">OJAV_G00006810</name>
</gene>
<evidence type="ECO:0000259" key="3">
    <source>
        <dbReference type="PROSITE" id="PS50835"/>
    </source>
</evidence>
<dbReference type="EMBL" id="CM012437">
    <property type="protein sequence ID" value="RVE76266.1"/>
    <property type="molecule type" value="Genomic_DNA"/>
</dbReference>
<dbReference type="PANTHER" id="PTHR11461">
    <property type="entry name" value="SERINE PROTEASE INHIBITOR, SERPIN"/>
    <property type="match status" value="1"/>
</dbReference>
<dbReference type="SUPFAM" id="SSF56574">
    <property type="entry name" value="Serpins"/>
    <property type="match status" value="1"/>
</dbReference>
<organism evidence="4 5">
    <name type="scientific">Oryzias javanicus</name>
    <name type="common">Javanese ricefish</name>
    <name type="synonym">Aplocheilus javanicus</name>
    <dbReference type="NCBI Taxonomy" id="123683"/>
    <lineage>
        <taxon>Eukaryota</taxon>
        <taxon>Metazoa</taxon>
        <taxon>Chordata</taxon>
        <taxon>Craniata</taxon>
        <taxon>Vertebrata</taxon>
        <taxon>Euteleostomi</taxon>
        <taxon>Actinopterygii</taxon>
        <taxon>Neopterygii</taxon>
        <taxon>Teleostei</taxon>
        <taxon>Neoteleostei</taxon>
        <taxon>Acanthomorphata</taxon>
        <taxon>Ovalentaria</taxon>
        <taxon>Atherinomorphae</taxon>
        <taxon>Beloniformes</taxon>
        <taxon>Adrianichthyidae</taxon>
        <taxon>Oryziinae</taxon>
        <taxon>Oryzias</taxon>
    </lineage>
</organism>
<feature type="domain" description="Ig-like" evidence="3">
    <location>
        <begin position="131"/>
        <end position="218"/>
    </location>
</feature>
<dbReference type="InterPro" id="IPR007110">
    <property type="entry name" value="Ig-like_dom"/>
</dbReference>
<dbReference type="SMART" id="SM00093">
    <property type="entry name" value="SERPIN"/>
    <property type="match status" value="1"/>
</dbReference>